<dbReference type="AlphaFoldDB" id="A0A4R3KAV2"/>
<evidence type="ECO:0000313" key="11">
    <source>
        <dbReference type="EMBL" id="TCS80049.1"/>
    </source>
</evidence>
<dbReference type="PANTHER" id="PTHR33540">
    <property type="entry name" value="TRNA THREONYLCARBAMOYLADENOSINE BIOSYNTHESIS PROTEIN TSAE"/>
    <property type="match status" value="1"/>
</dbReference>
<sequence>MKEKNFLIYTNDPIQTKHLGAFLGKVGHEGIVICLEGDLGAGKTTLTQGLAASLHCGSASSPTFNLMNIYEGDVPIYHFDLYRLNSEDDLYEIGFYEYVQEDGEIIIIEWPDRFPSSIPEDNLYIKIYEQENNRRKITVTLNGTKYQNQYEELKKLCQSLQ</sequence>
<dbReference type="GO" id="GO:0002949">
    <property type="term" value="P:tRNA threonylcarbamoyladenosine modification"/>
    <property type="evidence" value="ECO:0007669"/>
    <property type="project" value="InterPro"/>
</dbReference>
<evidence type="ECO:0000256" key="1">
    <source>
        <dbReference type="ARBA" id="ARBA00004496"/>
    </source>
</evidence>
<evidence type="ECO:0000256" key="10">
    <source>
        <dbReference type="ARBA" id="ARBA00032441"/>
    </source>
</evidence>
<dbReference type="Gene3D" id="3.40.50.300">
    <property type="entry name" value="P-loop containing nucleotide triphosphate hydrolases"/>
    <property type="match status" value="1"/>
</dbReference>
<dbReference type="EMBL" id="SMAA01000005">
    <property type="protein sequence ID" value="TCS80049.1"/>
    <property type="molecule type" value="Genomic_DNA"/>
</dbReference>
<keyword evidence="5" id="KW-0819">tRNA processing</keyword>
<accession>A0A4R3KAV2</accession>
<protein>
    <recommendedName>
        <fullName evidence="3">tRNA threonylcarbamoyladenosine biosynthesis protein TsaE</fullName>
    </recommendedName>
    <alternativeName>
        <fullName evidence="10">t(6)A37 threonylcarbamoyladenosine biosynthesis protein TsaE</fullName>
    </alternativeName>
</protein>
<comment type="subcellular location">
    <subcellularLocation>
        <location evidence="1">Cytoplasm</location>
    </subcellularLocation>
</comment>
<comment type="similarity">
    <text evidence="2">Belongs to the TsaE family.</text>
</comment>
<keyword evidence="4" id="KW-0963">Cytoplasm</keyword>
<evidence type="ECO:0000256" key="9">
    <source>
        <dbReference type="ARBA" id="ARBA00022842"/>
    </source>
</evidence>
<evidence type="ECO:0000256" key="7">
    <source>
        <dbReference type="ARBA" id="ARBA00022741"/>
    </source>
</evidence>
<dbReference type="GO" id="GO:0005524">
    <property type="term" value="F:ATP binding"/>
    <property type="evidence" value="ECO:0007669"/>
    <property type="project" value="UniProtKB-KW"/>
</dbReference>
<evidence type="ECO:0000256" key="3">
    <source>
        <dbReference type="ARBA" id="ARBA00019010"/>
    </source>
</evidence>
<dbReference type="InterPro" id="IPR003442">
    <property type="entry name" value="T6A_TsaE"/>
</dbReference>
<evidence type="ECO:0000256" key="8">
    <source>
        <dbReference type="ARBA" id="ARBA00022840"/>
    </source>
</evidence>
<keyword evidence="9" id="KW-0460">Magnesium</keyword>
<evidence type="ECO:0000256" key="4">
    <source>
        <dbReference type="ARBA" id="ARBA00022490"/>
    </source>
</evidence>
<dbReference type="RefSeq" id="WP_132548398.1">
    <property type="nucleotide sequence ID" value="NZ_SMAA01000005.1"/>
</dbReference>
<gene>
    <name evidence="11" type="ORF">EDC37_105119</name>
</gene>
<evidence type="ECO:0000256" key="5">
    <source>
        <dbReference type="ARBA" id="ARBA00022694"/>
    </source>
</evidence>
<evidence type="ECO:0000256" key="2">
    <source>
        <dbReference type="ARBA" id="ARBA00007599"/>
    </source>
</evidence>
<name>A0A4R3KAV2_9FIRM</name>
<dbReference type="OrthoDB" id="9815896at2"/>
<dbReference type="GO" id="GO:0005737">
    <property type="term" value="C:cytoplasm"/>
    <property type="evidence" value="ECO:0007669"/>
    <property type="project" value="UniProtKB-SubCell"/>
</dbReference>
<evidence type="ECO:0000256" key="6">
    <source>
        <dbReference type="ARBA" id="ARBA00022723"/>
    </source>
</evidence>
<reference evidence="11 12" key="1">
    <citation type="submission" date="2019-03" db="EMBL/GenBank/DDBJ databases">
        <title>Genomic Encyclopedia of Type Strains, Phase IV (KMG-IV): sequencing the most valuable type-strain genomes for metagenomic binning, comparative biology and taxonomic classification.</title>
        <authorList>
            <person name="Goeker M."/>
        </authorList>
    </citation>
    <scope>NUCLEOTIDE SEQUENCE [LARGE SCALE GENOMIC DNA]</scope>
    <source>
        <strain evidence="11 12">DSM 20467</strain>
    </source>
</reference>
<keyword evidence="12" id="KW-1185">Reference proteome</keyword>
<comment type="caution">
    <text evidence="11">The sequence shown here is derived from an EMBL/GenBank/DDBJ whole genome shotgun (WGS) entry which is preliminary data.</text>
</comment>
<dbReference type="GO" id="GO:0046872">
    <property type="term" value="F:metal ion binding"/>
    <property type="evidence" value="ECO:0007669"/>
    <property type="project" value="UniProtKB-KW"/>
</dbReference>
<dbReference type="Proteomes" id="UP000295188">
    <property type="component" value="Unassembled WGS sequence"/>
</dbReference>
<dbReference type="Pfam" id="PF02367">
    <property type="entry name" value="TsaE"/>
    <property type="match status" value="1"/>
</dbReference>
<dbReference type="InterPro" id="IPR027417">
    <property type="entry name" value="P-loop_NTPase"/>
</dbReference>
<organism evidence="11 12">
    <name type="scientific">Pectinatus cerevisiiphilus</name>
    <dbReference type="NCBI Taxonomy" id="86956"/>
    <lineage>
        <taxon>Bacteria</taxon>
        <taxon>Bacillati</taxon>
        <taxon>Bacillota</taxon>
        <taxon>Negativicutes</taxon>
        <taxon>Selenomonadales</taxon>
        <taxon>Selenomonadaceae</taxon>
        <taxon>Pectinatus</taxon>
    </lineage>
</organism>
<keyword evidence="6" id="KW-0479">Metal-binding</keyword>
<proteinExistence type="inferred from homology"/>
<keyword evidence="8" id="KW-0067">ATP-binding</keyword>
<dbReference type="NCBIfam" id="TIGR00150">
    <property type="entry name" value="T6A_YjeE"/>
    <property type="match status" value="1"/>
</dbReference>
<evidence type="ECO:0000313" key="12">
    <source>
        <dbReference type="Proteomes" id="UP000295188"/>
    </source>
</evidence>
<keyword evidence="7" id="KW-0547">Nucleotide-binding</keyword>
<dbReference type="SUPFAM" id="SSF52540">
    <property type="entry name" value="P-loop containing nucleoside triphosphate hydrolases"/>
    <property type="match status" value="1"/>
</dbReference>
<dbReference type="PANTHER" id="PTHR33540:SF2">
    <property type="entry name" value="TRNA THREONYLCARBAMOYLADENOSINE BIOSYNTHESIS PROTEIN TSAE"/>
    <property type="match status" value="1"/>
</dbReference>